<proteinExistence type="predicted"/>
<feature type="non-terminal residue" evidence="1">
    <location>
        <position position="55"/>
    </location>
</feature>
<name>A0A9N9PIW8_9GLOM</name>
<protein>
    <submittedName>
        <fullName evidence="1">9166_t:CDS:1</fullName>
    </submittedName>
</protein>
<feature type="non-terminal residue" evidence="1">
    <location>
        <position position="1"/>
    </location>
</feature>
<evidence type="ECO:0000313" key="2">
    <source>
        <dbReference type="Proteomes" id="UP000789405"/>
    </source>
</evidence>
<dbReference type="Proteomes" id="UP000789405">
    <property type="component" value="Unassembled WGS sequence"/>
</dbReference>
<keyword evidence="2" id="KW-1185">Reference proteome</keyword>
<reference evidence="1" key="1">
    <citation type="submission" date="2021-06" db="EMBL/GenBank/DDBJ databases">
        <authorList>
            <person name="Kallberg Y."/>
            <person name="Tangrot J."/>
            <person name="Rosling A."/>
        </authorList>
    </citation>
    <scope>NUCLEOTIDE SEQUENCE</scope>
    <source>
        <strain evidence="1">MA453B</strain>
    </source>
</reference>
<dbReference type="OrthoDB" id="3691720at2759"/>
<sequence length="55" mass="6488">YLIERTILTPKNNDASKISDFIIDQFPGEVHTYLSTDSVDLYEDTDLRQFYLYPL</sequence>
<accession>A0A9N9PIW8</accession>
<gene>
    <name evidence="1" type="ORF">DERYTH_LOCUS27728</name>
</gene>
<comment type="caution">
    <text evidence="1">The sequence shown here is derived from an EMBL/GenBank/DDBJ whole genome shotgun (WGS) entry which is preliminary data.</text>
</comment>
<evidence type="ECO:0000313" key="1">
    <source>
        <dbReference type="EMBL" id="CAG8824593.1"/>
    </source>
</evidence>
<organism evidence="1 2">
    <name type="scientific">Dentiscutata erythropus</name>
    <dbReference type="NCBI Taxonomy" id="1348616"/>
    <lineage>
        <taxon>Eukaryota</taxon>
        <taxon>Fungi</taxon>
        <taxon>Fungi incertae sedis</taxon>
        <taxon>Mucoromycota</taxon>
        <taxon>Glomeromycotina</taxon>
        <taxon>Glomeromycetes</taxon>
        <taxon>Diversisporales</taxon>
        <taxon>Gigasporaceae</taxon>
        <taxon>Dentiscutata</taxon>
    </lineage>
</organism>
<dbReference type="EMBL" id="CAJVPY010065077">
    <property type="protein sequence ID" value="CAG8824593.1"/>
    <property type="molecule type" value="Genomic_DNA"/>
</dbReference>
<dbReference type="AlphaFoldDB" id="A0A9N9PIW8"/>